<dbReference type="Gene3D" id="1.10.10.10">
    <property type="entry name" value="Winged helix-like DNA-binding domain superfamily/Winged helix DNA-binding domain"/>
    <property type="match status" value="1"/>
</dbReference>
<keyword evidence="1" id="KW-0805">Transcription regulation</keyword>
<keyword evidence="7" id="KW-1185">Reference proteome</keyword>
<evidence type="ECO:0000256" key="4">
    <source>
        <dbReference type="ARBA" id="ARBA00023163"/>
    </source>
</evidence>
<evidence type="ECO:0000256" key="2">
    <source>
        <dbReference type="ARBA" id="ARBA00023082"/>
    </source>
</evidence>
<evidence type="ECO:0000313" key="7">
    <source>
        <dbReference type="Proteomes" id="UP001222800"/>
    </source>
</evidence>
<accession>A0ABY8EC69</accession>
<dbReference type="Gene3D" id="1.10.1740.10">
    <property type="match status" value="1"/>
</dbReference>
<dbReference type="PANTHER" id="PTHR30385:SF4">
    <property type="entry name" value="RNA POLYMERASE SIGMA-E FACTOR"/>
    <property type="match status" value="1"/>
</dbReference>
<keyword evidence="2" id="KW-0731">Sigma factor</keyword>
<dbReference type="PANTHER" id="PTHR30385">
    <property type="entry name" value="SIGMA FACTOR F FLAGELLAR"/>
    <property type="match status" value="1"/>
</dbReference>
<proteinExistence type="predicted"/>
<name>A0ABY8EC69_9FIRM</name>
<dbReference type="InterPro" id="IPR036388">
    <property type="entry name" value="WH-like_DNA-bd_sf"/>
</dbReference>
<keyword evidence="4" id="KW-0804">Transcription</keyword>
<dbReference type="InterPro" id="IPR013325">
    <property type="entry name" value="RNA_pol_sigma_r2"/>
</dbReference>
<dbReference type="InterPro" id="IPR007630">
    <property type="entry name" value="RNA_pol_sigma70_r4"/>
</dbReference>
<dbReference type="SUPFAM" id="SSF88946">
    <property type="entry name" value="Sigma2 domain of RNA polymerase sigma factors"/>
    <property type="match status" value="1"/>
</dbReference>
<feature type="domain" description="RNA polymerase sigma-70 region 4" evidence="5">
    <location>
        <begin position="121"/>
        <end position="169"/>
    </location>
</feature>
<dbReference type="SUPFAM" id="SSF88659">
    <property type="entry name" value="Sigma3 and sigma4 domains of RNA polymerase sigma factors"/>
    <property type="match status" value="1"/>
</dbReference>
<dbReference type="InterPro" id="IPR013324">
    <property type="entry name" value="RNA_pol_sigma_r3/r4-like"/>
</dbReference>
<sequence>MNTYEEINELVRMSQQNDKDSLEKLLDLLKPLIISKCKHYFGYISEDLYQSGIIKSIELINNFDFKKNTKFLGYMKFMISCFYWDQKKNELNSKEVSVDFNDNQSKEVYIEDFSTIETIEALSILNDTEIKVIEKNLIEGHTLSEIAKQMDISCSWVKQVKAKAVKKLAKYYTLNYSI</sequence>
<keyword evidence="3" id="KW-0238">DNA-binding</keyword>
<dbReference type="NCBIfam" id="TIGR02937">
    <property type="entry name" value="sigma70-ECF"/>
    <property type="match status" value="1"/>
</dbReference>
<evidence type="ECO:0000313" key="6">
    <source>
        <dbReference type="EMBL" id="WFD10535.1"/>
    </source>
</evidence>
<dbReference type="EMBL" id="CP120733">
    <property type="protein sequence ID" value="WFD10535.1"/>
    <property type="molecule type" value="Genomic_DNA"/>
</dbReference>
<gene>
    <name evidence="6" type="ORF">P4S50_00245</name>
</gene>
<dbReference type="RefSeq" id="WP_277732502.1">
    <property type="nucleotide sequence ID" value="NZ_CP120733.1"/>
</dbReference>
<evidence type="ECO:0000259" key="5">
    <source>
        <dbReference type="Pfam" id="PF04545"/>
    </source>
</evidence>
<reference evidence="6 7" key="1">
    <citation type="submission" date="2023-03" db="EMBL/GenBank/DDBJ databases">
        <title>Complete genome sequence of Tepidibacter sp. SWIR-1, isolated from a deep-sea hydrothermal vent.</title>
        <authorList>
            <person name="Li X."/>
        </authorList>
    </citation>
    <scope>NUCLEOTIDE SEQUENCE [LARGE SCALE GENOMIC DNA]</scope>
    <source>
        <strain evidence="6 7">SWIR-1</strain>
    </source>
</reference>
<evidence type="ECO:0000256" key="3">
    <source>
        <dbReference type="ARBA" id="ARBA00023125"/>
    </source>
</evidence>
<dbReference type="Proteomes" id="UP001222800">
    <property type="component" value="Chromosome"/>
</dbReference>
<dbReference type="InterPro" id="IPR014284">
    <property type="entry name" value="RNA_pol_sigma-70_dom"/>
</dbReference>
<dbReference type="Pfam" id="PF04545">
    <property type="entry name" value="Sigma70_r4"/>
    <property type="match status" value="1"/>
</dbReference>
<organism evidence="6 7">
    <name type="scientific">Tepidibacter hydrothermalis</name>
    <dbReference type="NCBI Taxonomy" id="3036126"/>
    <lineage>
        <taxon>Bacteria</taxon>
        <taxon>Bacillati</taxon>
        <taxon>Bacillota</taxon>
        <taxon>Clostridia</taxon>
        <taxon>Peptostreptococcales</taxon>
        <taxon>Peptostreptococcaceae</taxon>
        <taxon>Tepidibacter</taxon>
    </lineage>
</organism>
<evidence type="ECO:0000256" key="1">
    <source>
        <dbReference type="ARBA" id="ARBA00023015"/>
    </source>
</evidence>
<protein>
    <submittedName>
        <fullName evidence="6">Sigma-70 family RNA polymerase sigma factor</fullName>
    </submittedName>
</protein>